<accession>A0AAD5XUT1</accession>
<dbReference type="Proteomes" id="UP001212152">
    <property type="component" value="Unassembled WGS sequence"/>
</dbReference>
<evidence type="ECO:0000256" key="1">
    <source>
        <dbReference type="ARBA" id="ARBA00004651"/>
    </source>
</evidence>
<evidence type="ECO:0000256" key="9">
    <source>
        <dbReference type="SAM" id="Phobius"/>
    </source>
</evidence>
<evidence type="ECO:0000256" key="4">
    <source>
        <dbReference type="ARBA" id="ARBA00022692"/>
    </source>
</evidence>
<evidence type="ECO:0000256" key="3">
    <source>
        <dbReference type="ARBA" id="ARBA00022475"/>
    </source>
</evidence>
<feature type="transmembrane region" description="Helical" evidence="9">
    <location>
        <begin position="164"/>
        <end position="185"/>
    </location>
</feature>
<feature type="region of interest" description="Disordered" evidence="8">
    <location>
        <begin position="450"/>
        <end position="471"/>
    </location>
</feature>
<dbReference type="PANTHER" id="PTHR33281">
    <property type="entry name" value="UPF0187 PROTEIN YNEE"/>
    <property type="match status" value="1"/>
</dbReference>
<evidence type="ECO:0000256" key="8">
    <source>
        <dbReference type="SAM" id="MobiDB-lite"/>
    </source>
</evidence>
<dbReference type="AlphaFoldDB" id="A0AAD5XUT1"/>
<keyword evidence="2" id="KW-0813">Transport</keyword>
<dbReference type="GO" id="GO:0005886">
    <property type="term" value="C:plasma membrane"/>
    <property type="evidence" value="ECO:0007669"/>
    <property type="project" value="UniProtKB-SubCell"/>
</dbReference>
<feature type="compositionally biased region" description="Low complexity" evidence="8">
    <location>
        <begin position="1"/>
        <end position="11"/>
    </location>
</feature>
<feature type="region of interest" description="Disordered" evidence="8">
    <location>
        <begin position="1"/>
        <end position="44"/>
    </location>
</feature>
<dbReference type="PANTHER" id="PTHR33281:SF19">
    <property type="entry name" value="VOLTAGE-DEPENDENT ANION CHANNEL-FORMING PROTEIN YNEE"/>
    <property type="match status" value="1"/>
</dbReference>
<keyword evidence="3" id="KW-1003">Cell membrane</keyword>
<feature type="compositionally biased region" description="Polar residues" evidence="8">
    <location>
        <begin position="462"/>
        <end position="471"/>
    </location>
</feature>
<organism evidence="10 11">
    <name type="scientific">Geranomyces variabilis</name>
    <dbReference type="NCBI Taxonomy" id="109894"/>
    <lineage>
        <taxon>Eukaryota</taxon>
        <taxon>Fungi</taxon>
        <taxon>Fungi incertae sedis</taxon>
        <taxon>Chytridiomycota</taxon>
        <taxon>Chytridiomycota incertae sedis</taxon>
        <taxon>Chytridiomycetes</taxon>
        <taxon>Spizellomycetales</taxon>
        <taxon>Powellomycetaceae</taxon>
        <taxon>Geranomyces</taxon>
    </lineage>
</organism>
<feature type="compositionally biased region" description="Basic residues" evidence="8">
    <location>
        <begin position="95"/>
        <end position="106"/>
    </location>
</feature>
<comment type="subcellular location">
    <subcellularLocation>
        <location evidence="1">Cell membrane</location>
        <topology evidence="1">Multi-pass membrane protein</topology>
    </subcellularLocation>
</comment>
<feature type="transmembrane region" description="Helical" evidence="9">
    <location>
        <begin position="131"/>
        <end position="152"/>
    </location>
</feature>
<proteinExistence type="predicted"/>
<keyword evidence="11" id="KW-1185">Reference proteome</keyword>
<dbReference type="EMBL" id="JADGJQ010000007">
    <property type="protein sequence ID" value="KAJ3183022.1"/>
    <property type="molecule type" value="Genomic_DNA"/>
</dbReference>
<comment type="caution">
    <text evidence="10">The sequence shown here is derived from an EMBL/GenBank/DDBJ whole genome shotgun (WGS) entry which is preliminary data.</text>
</comment>
<dbReference type="InterPro" id="IPR044669">
    <property type="entry name" value="YneE/VCCN1/2-like"/>
</dbReference>
<evidence type="ECO:0000256" key="2">
    <source>
        <dbReference type="ARBA" id="ARBA00022448"/>
    </source>
</evidence>
<protein>
    <submittedName>
        <fullName evidence="10">Uncharacterized protein</fullName>
    </submittedName>
</protein>
<keyword evidence="7 9" id="KW-0472">Membrane</keyword>
<evidence type="ECO:0000313" key="10">
    <source>
        <dbReference type="EMBL" id="KAJ3183022.1"/>
    </source>
</evidence>
<evidence type="ECO:0000256" key="6">
    <source>
        <dbReference type="ARBA" id="ARBA00023065"/>
    </source>
</evidence>
<evidence type="ECO:0000313" key="11">
    <source>
        <dbReference type="Proteomes" id="UP001212152"/>
    </source>
</evidence>
<dbReference type="Pfam" id="PF25539">
    <property type="entry name" value="Bestrophin_2"/>
    <property type="match status" value="1"/>
</dbReference>
<reference evidence="10" key="1">
    <citation type="submission" date="2020-05" db="EMBL/GenBank/DDBJ databases">
        <title>Phylogenomic resolution of chytrid fungi.</title>
        <authorList>
            <person name="Stajich J.E."/>
            <person name="Amses K."/>
            <person name="Simmons R."/>
            <person name="Seto K."/>
            <person name="Myers J."/>
            <person name="Bonds A."/>
            <person name="Quandt C.A."/>
            <person name="Barry K."/>
            <person name="Liu P."/>
            <person name="Grigoriev I."/>
            <person name="Longcore J.E."/>
            <person name="James T.Y."/>
        </authorList>
    </citation>
    <scope>NUCLEOTIDE SEQUENCE</scope>
    <source>
        <strain evidence="10">JEL0379</strain>
    </source>
</reference>
<keyword evidence="5 9" id="KW-1133">Transmembrane helix</keyword>
<dbReference type="GO" id="GO:0005254">
    <property type="term" value="F:chloride channel activity"/>
    <property type="evidence" value="ECO:0007669"/>
    <property type="project" value="InterPro"/>
</dbReference>
<keyword evidence="4 9" id="KW-0812">Transmembrane</keyword>
<sequence length="471" mass="51963">MAIPSSSSSSSLPPAYPGVGSSSSNNHQHNNKRRSISRENLVNAAASSSAGSFSSSSVVDTNNPAAAAAAAARNTATFSMAEQASGVATAGPGRRPTRPTRSHSHMQTKNLSNESNYAHTYQMLFRFTDSVIPHVLVPTVFMTLWATLWTAFYQQYPDTWLTGFIPNSNILVTIISVVMGLLLVFRNNTAYDRYWEGRRLLATLECQVRNMSRFIWIGVAAKSPHSGMEKRGAMNLLVAFMHATKHYLRNELGVHYDDVYPYVSHLPEYAPDNIVHATDDNSGKNLPLEISFHLAGFVMKARQMDEIDVSQQGCMNNALNAMIDCLTGFERIRGTPLPHAYGIHLKQTLFVYLLSLPFQLLRSSGWSTIVMCCLASFTLVGLEAIGGEIENPFGFDANDLPIDDICDMIQHEILSIMDRPEKLSVDNWAAPWEDLTSTHADLNQEAMLHARKSADATKRASAASNNNDKDK</sequence>
<keyword evidence="6" id="KW-0406">Ion transport</keyword>
<evidence type="ECO:0000256" key="5">
    <source>
        <dbReference type="ARBA" id="ARBA00022989"/>
    </source>
</evidence>
<name>A0AAD5XUT1_9FUNG</name>
<feature type="region of interest" description="Disordered" evidence="8">
    <location>
        <begin position="82"/>
        <end position="111"/>
    </location>
</feature>
<gene>
    <name evidence="10" type="ORF">HDU87_007444</name>
</gene>
<evidence type="ECO:0000256" key="7">
    <source>
        <dbReference type="ARBA" id="ARBA00023136"/>
    </source>
</evidence>